<dbReference type="GO" id="GO:0006508">
    <property type="term" value="P:proteolysis"/>
    <property type="evidence" value="ECO:0007669"/>
    <property type="project" value="InterPro"/>
</dbReference>
<dbReference type="InterPro" id="IPR051601">
    <property type="entry name" value="Serine_prot/Carboxylest_S33"/>
</dbReference>
<dbReference type="PRINTS" id="PR00793">
    <property type="entry name" value="PROAMNOPTASE"/>
</dbReference>
<dbReference type="Pfam" id="PF00561">
    <property type="entry name" value="Abhydrolase_1"/>
    <property type="match status" value="1"/>
</dbReference>
<dbReference type="SUPFAM" id="SSF53474">
    <property type="entry name" value="alpha/beta-Hydrolases"/>
    <property type="match status" value="1"/>
</dbReference>
<dbReference type="Gene3D" id="3.40.50.1820">
    <property type="entry name" value="alpha/beta hydrolase"/>
    <property type="match status" value="1"/>
</dbReference>
<dbReference type="GO" id="GO:0004177">
    <property type="term" value="F:aminopeptidase activity"/>
    <property type="evidence" value="ECO:0007669"/>
    <property type="project" value="UniProtKB-EC"/>
</dbReference>
<dbReference type="InterPro" id="IPR002410">
    <property type="entry name" value="Peptidase_S33"/>
</dbReference>
<dbReference type="Proteomes" id="UP000292685">
    <property type="component" value="Unassembled WGS sequence"/>
</dbReference>
<name>A0A4Q8AAT0_9MICC</name>
<dbReference type="OrthoDB" id="9796770at2"/>
<comment type="similarity">
    <text evidence="1">Belongs to the peptidase S33 family.</text>
</comment>
<dbReference type="PANTHER" id="PTHR43248:SF2">
    <property type="entry name" value="PROLYL AMINOPEPTIDASE"/>
    <property type="match status" value="1"/>
</dbReference>
<feature type="domain" description="AB hydrolase-1" evidence="3">
    <location>
        <begin position="59"/>
        <end position="205"/>
    </location>
</feature>
<evidence type="ECO:0000313" key="4">
    <source>
        <dbReference type="EMBL" id="RZU61227.1"/>
    </source>
</evidence>
<proteinExistence type="inferred from homology"/>
<dbReference type="EMBL" id="SHLA01000001">
    <property type="protein sequence ID" value="RZU61227.1"/>
    <property type="molecule type" value="Genomic_DNA"/>
</dbReference>
<evidence type="ECO:0000256" key="2">
    <source>
        <dbReference type="ARBA" id="ARBA00022801"/>
    </source>
</evidence>
<keyword evidence="5" id="KW-1185">Reference proteome</keyword>
<reference evidence="4 5" key="1">
    <citation type="submission" date="2019-02" db="EMBL/GenBank/DDBJ databases">
        <title>Sequencing the genomes of 1000 actinobacteria strains.</title>
        <authorList>
            <person name="Klenk H.-P."/>
        </authorList>
    </citation>
    <scope>NUCLEOTIDE SEQUENCE [LARGE SCALE GENOMIC DNA]</scope>
    <source>
        <strain evidence="4 5">DSM 17364</strain>
    </source>
</reference>
<gene>
    <name evidence="4" type="ORF">EV380_0790</name>
</gene>
<dbReference type="AlphaFoldDB" id="A0A4Q8AAT0"/>
<accession>A0A4Q8AAT0</accession>
<dbReference type="InterPro" id="IPR029058">
    <property type="entry name" value="AB_hydrolase_fold"/>
</dbReference>
<dbReference type="PANTHER" id="PTHR43248">
    <property type="entry name" value="2-SUCCINYL-6-HYDROXY-2,4-CYCLOHEXADIENE-1-CARBOXYLATE SYNTHASE"/>
    <property type="match status" value="1"/>
</dbReference>
<keyword evidence="2" id="KW-0378">Hydrolase</keyword>
<comment type="caution">
    <text evidence="4">The sequence shown here is derived from an EMBL/GenBank/DDBJ whole genome shotgun (WGS) entry which is preliminary data.</text>
</comment>
<evidence type="ECO:0000313" key="5">
    <source>
        <dbReference type="Proteomes" id="UP000292685"/>
    </source>
</evidence>
<protein>
    <submittedName>
        <fullName evidence="4">Proline iminopeptidase</fullName>
    </submittedName>
</protein>
<sequence>MSLQTSAHHVAAVHSYRGLRATEHYFDVPLDHADPSGEQIRIFAREVVANDVENSAALPWLLFLQGGPGGAGPRVTSLSGWIGEAAKSFRVLLLDQRGTGLSAPVSRQSLPLRGGVTAQTEYLRHFRADSIVRDAEAMRRALGVERWTTLGQSYGGFITLSYLSLAPEGLERCLVTGGLAALTGHADRVYRHTYARMAARNAEYFGWYPEDRATIDRVFAHVDSVAETLPDGRPVTRGLVQMLGQYFGGNSRVHQLHFALEQAFVETVDGPRLSDAFLSTLQAQASRLVNPLYALMHESIYGQSGHGRNDDGTVAKSWAAERVVHEFADFLPTAGHPLLTGEMVYPWFFSEDPALAPLREVAEEVAGIEDWPDLYDLDVLATNTVPVAAAVYTDDVYVDRDLSLETASRVRGLRVWETDEFHHDGIADDGAGIFARLLSMTTPEPREGDTP</sequence>
<organism evidence="4 5">
    <name type="scientific">Zhihengliuella halotolerans</name>
    <dbReference type="NCBI Taxonomy" id="370736"/>
    <lineage>
        <taxon>Bacteria</taxon>
        <taxon>Bacillati</taxon>
        <taxon>Actinomycetota</taxon>
        <taxon>Actinomycetes</taxon>
        <taxon>Micrococcales</taxon>
        <taxon>Micrococcaceae</taxon>
        <taxon>Zhihengliuella</taxon>
    </lineage>
</organism>
<dbReference type="InterPro" id="IPR000073">
    <property type="entry name" value="AB_hydrolase_1"/>
</dbReference>
<dbReference type="RefSeq" id="WP_130449490.1">
    <property type="nucleotide sequence ID" value="NZ_SHLA01000001.1"/>
</dbReference>
<evidence type="ECO:0000256" key="1">
    <source>
        <dbReference type="ARBA" id="ARBA00010088"/>
    </source>
</evidence>
<evidence type="ECO:0000259" key="3">
    <source>
        <dbReference type="Pfam" id="PF00561"/>
    </source>
</evidence>